<protein>
    <submittedName>
        <fullName evidence="1">Uncharacterized protein</fullName>
    </submittedName>
</protein>
<dbReference type="Proteomes" id="UP000198319">
    <property type="component" value="Unassembled WGS sequence"/>
</dbReference>
<reference evidence="1" key="2">
    <citation type="submission" date="2016-09" db="EMBL/GenBank/DDBJ databases">
        <authorList>
            <person name="Capua I."/>
            <person name="De Benedictis P."/>
            <person name="Joannis T."/>
            <person name="Lombin L.H."/>
            <person name="Cattoli G."/>
        </authorList>
    </citation>
    <scope>NUCLEOTIDE SEQUENCE [LARGE SCALE GENOMIC DNA]</scope>
    <source>
        <strain evidence="1">MSU</strain>
    </source>
</reference>
<dbReference type="EMBL" id="MIKE01000002">
    <property type="protein sequence ID" value="OHT47251.1"/>
    <property type="molecule type" value="Genomic_DNA"/>
</dbReference>
<dbReference type="AlphaFoldDB" id="A0A1S1JCE1"/>
<proteinExistence type="predicted"/>
<evidence type="ECO:0000313" key="3">
    <source>
        <dbReference type="Proteomes" id="UP000180252"/>
    </source>
</evidence>
<name>A0A1S1JCE1_9FLAO</name>
<evidence type="ECO:0000313" key="4">
    <source>
        <dbReference type="Proteomes" id="UP000198319"/>
    </source>
</evidence>
<gene>
    <name evidence="2" type="ORF">B0A71_21735</name>
    <name evidence="1" type="ORF">BHE19_20455</name>
</gene>
<reference evidence="3" key="1">
    <citation type="submission" date="2016-09" db="EMBL/GenBank/DDBJ databases">
        <authorList>
            <person name="Chen S."/>
            <person name="Walker E."/>
        </authorList>
    </citation>
    <scope>NUCLEOTIDE SEQUENCE [LARGE SCALE GENOMIC DNA]</scope>
    <source>
        <strain evidence="3">MSU</strain>
    </source>
</reference>
<evidence type="ECO:0000313" key="2">
    <source>
        <dbReference type="EMBL" id="OXB14263.1"/>
    </source>
</evidence>
<accession>A0A1S1JCE1</accession>
<dbReference type="Proteomes" id="UP000180252">
    <property type="component" value="Unassembled WGS sequence"/>
</dbReference>
<organism evidence="1 3">
    <name type="scientific">Flavobacterium tructae</name>
    <dbReference type="NCBI Taxonomy" id="1114873"/>
    <lineage>
        <taxon>Bacteria</taxon>
        <taxon>Pseudomonadati</taxon>
        <taxon>Bacteroidota</taxon>
        <taxon>Flavobacteriia</taxon>
        <taxon>Flavobacteriales</taxon>
        <taxon>Flavobacteriaceae</taxon>
        <taxon>Flavobacterium</taxon>
    </lineage>
</organism>
<dbReference type="EMBL" id="MUHG01000039">
    <property type="protein sequence ID" value="OXB14263.1"/>
    <property type="molecule type" value="Genomic_DNA"/>
</dbReference>
<sequence>MSTIIDNNQFEQHDYVIRETRGVTNDGTWIHTEGTDYIFYYKLDIWTDEQNRIMGNAFLRALQVPNKIKDAVKATSGQTVVDGLYTLNQDAMVKALNSIRGMSQTNVVQRALIGNGTIQQANEQLFNDILSGVGGSVNPMRDYLNRAMAATQAAAAGNTTAENFGTTITLLSLVPGLNIPTTSVVYAVSKASSAAVLIKHKCSSDSTKFSYNVDYTKVGYSYVEPL</sequence>
<evidence type="ECO:0000313" key="1">
    <source>
        <dbReference type="EMBL" id="OHT47251.1"/>
    </source>
</evidence>
<keyword evidence="4" id="KW-1185">Reference proteome</keyword>
<comment type="caution">
    <text evidence="1">The sequence shown here is derived from an EMBL/GenBank/DDBJ whole genome shotgun (WGS) entry which is preliminary data.</text>
</comment>
<reference evidence="2 4" key="3">
    <citation type="submission" date="2016-11" db="EMBL/GenBank/DDBJ databases">
        <title>Whole genomes of Flavobacteriaceae.</title>
        <authorList>
            <person name="Stine C."/>
            <person name="Li C."/>
            <person name="Tadesse D."/>
        </authorList>
    </citation>
    <scope>NUCLEOTIDE SEQUENCE [LARGE SCALE GENOMIC DNA]</scope>
    <source>
        <strain evidence="2 4">ATCC BAA-2541</strain>
    </source>
</reference>